<dbReference type="PANTHER" id="PTHR11804:SF83">
    <property type="entry name" value="LD37516P"/>
    <property type="match status" value="1"/>
</dbReference>
<reference evidence="10" key="1">
    <citation type="submission" date="2023-07" db="EMBL/GenBank/DDBJ databases">
        <title>Chromosome-level genome assembly of Artemia franciscana.</title>
        <authorList>
            <person name="Jo E."/>
        </authorList>
    </citation>
    <scope>NUCLEOTIDE SEQUENCE</scope>
    <source>
        <tissue evidence="10">Whole body</tissue>
    </source>
</reference>
<accession>A0AA88L865</accession>
<sequence length="662" mass="75784">MPDLYSNSLVQALLVTLKHVAKPLIFENLKALPEIFDSLEKDGAQLETAWNVSRTTRIVNASQMDSEVFQKIQSKVRKAKGSKFQSRPLHATCKNLLNEDLAAPEKALLKKYVREGKMNGLELSEKGLSAVKQNMAKLEEAKSAYRNRVKVSTEKFQHLIGDKEMMKDFPSDLLRAMAMDKNKPSQGPWCVTLEGHILPRFLEYCPDKEQRWNAWLANRSRASSGSVQQGNNNAEVGNIRARRLDQAKHLGFQNYVEMSLDSKMAESIDSILSRFKMINEKAKPAMDKEIEELQNFAAEKGHSEQLQLWDIPYWRRLKKRAQYSCDEGEVREYFPLPKVIQGVLSLTEEMFGITIHEDKNASSWHSDVKLYKVRDENGEDLGHFYLDPYLRPGAKLLSRSQKGWVIPERPFSALNRMKPSATLVFNFPPPLHGLPSLLTFEEVQAIFKNVGFVMQLLLTKSPYHEINPINNAPWEAVEAPGEFFQLLSMDATIIERISSHFESGYSIPADIVNKLVNSQRHMSAFDLCNEMYLAHFDLECYSSKKYWLDITKKLWAEYMSFPLDGEDSHPCSFVDIFSENWAASYYCHLWARMIGADIFAAFQEAGLNNSAQFKDVGQRLRNTFLANSGMQDSNELFRQFRGRDFNPDALLTVCGLKKTKKH</sequence>
<dbReference type="InterPro" id="IPR045090">
    <property type="entry name" value="Pept_M3A_M3B"/>
</dbReference>
<keyword evidence="2 7" id="KW-0645">Protease</keyword>
<dbReference type="SUPFAM" id="SSF55486">
    <property type="entry name" value="Metalloproteases ('zincins'), catalytic domain"/>
    <property type="match status" value="1"/>
</dbReference>
<dbReference type="Gene3D" id="3.40.390.10">
    <property type="entry name" value="Collagenase (Catalytic Domain)"/>
    <property type="match status" value="1"/>
</dbReference>
<dbReference type="PANTHER" id="PTHR11804">
    <property type="entry name" value="PROTEASE M3 THIMET OLIGOPEPTIDASE-RELATED"/>
    <property type="match status" value="1"/>
</dbReference>
<proteinExistence type="inferred from homology"/>
<dbReference type="Proteomes" id="UP001187531">
    <property type="component" value="Unassembled WGS sequence"/>
</dbReference>
<dbReference type="InterPro" id="IPR024079">
    <property type="entry name" value="MetalloPept_cat_dom_sf"/>
</dbReference>
<evidence type="ECO:0000313" key="10">
    <source>
        <dbReference type="EMBL" id="KAK2720582.1"/>
    </source>
</evidence>
<name>A0AA88L865_ARTSF</name>
<keyword evidence="4 7" id="KW-0378">Hydrolase</keyword>
<feature type="domain" description="Peptidase M3A/M3B catalytic" evidence="9">
    <location>
        <begin position="201"/>
        <end position="653"/>
    </location>
</feature>
<evidence type="ECO:0000256" key="4">
    <source>
        <dbReference type="ARBA" id="ARBA00022801"/>
    </source>
</evidence>
<gene>
    <name evidence="10" type="ORF">QYM36_004458</name>
</gene>
<organism evidence="10 11">
    <name type="scientific">Artemia franciscana</name>
    <name type="common">Brine shrimp</name>
    <name type="synonym">Artemia sanfranciscana</name>
    <dbReference type="NCBI Taxonomy" id="6661"/>
    <lineage>
        <taxon>Eukaryota</taxon>
        <taxon>Metazoa</taxon>
        <taxon>Ecdysozoa</taxon>
        <taxon>Arthropoda</taxon>
        <taxon>Crustacea</taxon>
        <taxon>Branchiopoda</taxon>
        <taxon>Anostraca</taxon>
        <taxon>Artemiidae</taxon>
        <taxon>Artemia</taxon>
    </lineage>
</organism>
<keyword evidence="5 7" id="KW-0862">Zinc</keyword>
<evidence type="ECO:0000256" key="1">
    <source>
        <dbReference type="ARBA" id="ARBA00006040"/>
    </source>
</evidence>
<dbReference type="Gene3D" id="1.10.1370.10">
    <property type="entry name" value="Neurolysin, domain 3"/>
    <property type="match status" value="1"/>
</dbReference>
<dbReference type="EMBL" id="JAVRJZ010000007">
    <property type="protein sequence ID" value="KAK2720582.1"/>
    <property type="molecule type" value="Genomic_DNA"/>
</dbReference>
<evidence type="ECO:0000259" key="9">
    <source>
        <dbReference type="Pfam" id="PF01432"/>
    </source>
</evidence>
<keyword evidence="6 7" id="KW-0482">Metalloprotease</keyword>
<dbReference type="InterPro" id="IPR024077">
    <property type="entry name" value="Neurolysin/TOP_dom2"/>
</dbReference>
<comment type="cofactor">
    <cofactor evidence="7">
        <name>Zn(2+)</name>
        <dbReference type="ChEBI" id="CHEBI:29105"/>
    </cofactor>
    <text evidence="7">Binds 1 zinc ion.</text>
</comment>
<keyword evidence="11" id="KW-1185">Reference proteome</keyword>
<comment type="caution">
    <text evidence="10">The sequence shown here is derived from an EMBL/GenBank/DDBJ whole genome shotgun (WGS) entry which is preliminary data.</text>
</comment>
<evidence type="ECO:0000256" key="7">
    <source>
        <dbReference type="RuleBase" id="RU003435"/>
    </source>
</evidence>
<evidence type="ECO:0000256" key="6">
    <source>
        <dbReference type="ARBA" id="ARBA00023049"/>
    </source>
</evidence>
<protein>
    <recommendedName>
        <fullName evidence="9">Peptidase M3A/M3B catalytic domain-containing protein</fullName>
    </recommendedName>
</protein>
<dbReference type="Pfam" id="PF01432">
    <property type="entry name" value="Peptidase_M3"/>
    <property type="match status" value="1"/>
</dbReference>
<evidence type="ECO:0000256" key="2">
    <source>
        <dbReference type="ARBA" id="ARBA00022670"/>
    </source>
</evidence>
<dbReference type="GO" id="GO:0006508">
    <property type="term" value="P:proteolysis"/>
    <property type="evidence" value="ECO:0007669"/>
    <property type="project" value="UniProtKB-KW"/>
</dbReference>
<dbReference type="GO" id="GO:0004222">
    <property type="term" value="F:metalloendopeptidase activity"/>
    <property type="evidence" value="ECO:0007669"/>
    <property type="project" value="InterPro"/>
</dbReference>
<feature type="coiled-coil region" evidence="8">
    <location>
        <begin position="121"/>
        <end position="155"/>
    </location>
</feature>
<dbReference type="GO" id="GO:0046872">
    <property type="term" value="F:metal ion binding"/>
    <property type="evidence" value="ECO:0007669"/>
    <property type="project" value="UniProtKB-UniRule"/>
</dbReference>
<evidence type="ECO:0000256" key="5">
    <source>
        <dbReference type="ARBA" id="ARBA00022833"/>
    </source>
</evidence>
<comment type="similarity">
    <text evidence="1 7">Belongs to the peptidase M3 family.</text>
</comment>
<keyword evidence="8" id="KW-0175">Coiled coil</keyword>
<dbReference type="AlphaFoldDB" id="A0AA88L865"/>
<evidence type="ECO:0000313" key="11">
    <source>
        <dbReference type="Proteomes" id="UP001187531"/>
    </source>
</evidence>
<keyword evidence="3 7" id="KW-0479">Metal-binding</keyword>
<evidence type="ECO:0000256" key="8">
    <source>
        <dbReference type="SAM" id="Coils"/>
    </source>
</evidence>
<evidence type="ECO:0000256" key="3">
    <source>
        <dbReference type="ARBA" id="ARBA00022723"/>
    </source>
</evidence>
<dbReference type="InterPro" id="IPR001567">
    <property type="entry name" value="Pept_M3A_M3B_dom"/>
</dbReference>